<keyword evidence="1" id="KW-0808">Transferase</keyword>
<protein>
    <submittedName>
        <fullName evidence="1">Thymidylate kinase</fullName>
    </submittedName>
</protein>
<gene>
    <name evidence="1" type="ORF">KUF71_023632</name>
</gene>
<dbReference type="GO" id="GO:0016301">
    <property type="term" value="F:kinase activity"/>
    <property type="evidence" value="ECO:0007669"/>
    <property type="project" value="UniProtKB-KW"/>
</dbReference>
<keyword evidence="2" id="KW-1185">Reference proteome</keyword>
<proteinExistence type="predicted"/>
<dbReference type="EMBL" id="JAHWGI010000360">
    <property type="protein sequence ID" value="KAK3914219.1"/>
    <property type="molecule type" value="Genomic_DNA"/>
</dbReference>
<sequence length="89" mass="9611">MGTPLSCPGDLLLQRHRAQLWKNPKKPPLLEGSLYVCSGSVCLTGVATVLIERGGQNESTLQVSNLCDTWKGSFAPARESKIDSVLREG</sequence>
<evidence type="ECO:0000313" key="2">
    <source>
        <dbReference type="Proteomes" id="UP001219518"/>
    </source>
</evidence>
<dbReference type="AlphaFoldDB" id="A0AAE1H3R3"/>
<dbReference type="Proteomes" id="UP001219518">
    <property type="component" value="Unassembled WGS sequence"/>
</dbReference>
<evidence type="ECO:0000313" key="1">
    <source>
        <dbReference type="EMBL" id="KAK3914219.1"/>
    </source>
</evidence>
<organism evidence="1 2">
    <name type="scientific">Frankliniella fusca</name>
    <dbReference type="NCBI Taxonomy" id="407009"/>
    <lineage>
        <taxon>Eukaryota</taxon>
        <taxon>Metazoa</taxon>
        <taxon>Ecdysozoa</taxon>
        <taxon>Arthropoda</taxon>
        <taxon>Hexapoda</taxon>
        <taxon>Insecta</taxon>
        <taxon>Pterygota</taxon>
        <taxon>Neoptera</taxon>
        <taxon>Paraneoptera</taxon>
        <taxon>Thysanoptera</taxon>
        <taxon>Terebrantia</taxon>
        <taxon>Thripoidea</taxon>
        <taxon>Thripidae</taxon>
        <taxon>Frankliniella</taxon>
    </lineage>
</organism>
<reference evidence="1" key="2">
    <citation type="journal article" date="2023" name="BMC Genomics">
        <title>Pest status, molecular evolution, and epigenetic factors derived from the genome assembly of Frankliniella fusca, a thysanopteran phytovirus vector.</title>
        <authorList>
            <person name="Catto M.A."/>
            <person name="Labadie P.E."/>
            <person name="Jacobson A.L."/>
            <person name="Kennedy G.G."/>
            <person name="Srinivasan R."/>
            <person name="Hunt B.G."/>
        </authorList>
    </citation>
    <scope>NUCLEOTIDE SEQUENCE</scope>
    <source>
        <strain evidence="1">PL_HMW_Pooled</strain>
    </source>
</reference>
<accession>A0AAE1H3R3</accession>
<keyword evidence="1" id="KW-0418">Kinase</keyword>
<reference evidence="1" key="1">
    <citation type="submission" date="2021-07" db="EMBL/GenBank/DDBJ databases">
        <authorList>
            <person name="Catto M.A."/>
            <person name="Jacobson A."/>
            <person name="Kennedy G."/>
            <person name="Labadie P."/>
            <person name="Hunt B.G."/>
            <person name="Srinivasan R."/>
        </authorList>
    </citation>
    <scope>NUCLEOTIDE SEQUENCE</scope>
    <source>
        <strain evidence="1">PL_HMW_Pooled</strain>
        <tissue evidence="1">Head</tissue>
    </source>
</reference>
<name>A0AAE1H3R3_9NEOP</name>
<comment type="caution">
    <text evidence="1">The sequence shown here is derived from an EMBL/GenBank/DDBJ whole genome shotgun (WGS) entry which is preliminary data.</text>
</comment>